<dbReference type="GO" id="GO:0006890">
    <property type="term" value="P:retrograde vesicle-mediated transport, Golgi to endoplasmic reticulum"/>
    <property type="evidence" value="ECO:0007669"/>
    <property type="project" value="UniProtKB-UniRule"/>
</dbReference>
<keyword evidence="4 6" id="KW-0472">Membrane</keyword>
<dbReference type="EMBL" id="JAFDVH010000001">
    <property type="protein sequence ID" value="KAG7492387.1"/>
    <property type="molecule type" value="Genomic_DNA"/>
</dbReference>
<feature type="domain" description="AP complex mu/sigma subunit" evidence="7">
    <location>
        <begin position="13"/>
        <end position="66"/>
    </location>
</feature>
<sequence>MDLTALFYDPELYLSIKEQKNFEQNIFNKTHKADNEMALLEGLTVIYKRSIDLFIYVVVSAQENEKECGEEVSAGQHGWSIPGRG</sequence>
<comment type="similarity">
    <text evidence="1 6">Belongs to the adaptor complexes small subunit family.</text>
</comment>
<name>A0A9D3TEP7_MEGAT</name>
<evidence type="ECO:0000259" key="7">
    <source>
        <dbReference type="Pfam" id="PF01217"/>
    </source>
</evidence>
<keyword evidence="6" id="KW-0333">Golgi apparatus</keyword>
<evidence type="ECO:0000256" key="2">
    <source>
        <dbReference type="ARBA" id="ARBA00022490"/>
    </source>
</evidence>
<proteinExistence type="inferred from homology"/>
<dbReference type="Pfam" id="PF01217">
    <property type="entry name" value="Clat_adaptor_s"/>
    <property type="match status" value="1"/>
</dbReference>
<dbReference type="PANTHER" id="PTHR11043">
    <property type="entry name" value="ZETA-COAT PROTEIN"/>
    <property type="match status" value="1"/>
</dbReference>
<keyword evidence="6" id="KW-0813">Transport</keyword>
<comment type="caution">
    <text evidence="8">The sequence shown here is derived from an EMBL/GenBank/DDBJ whole genome shotgun (WGS) entry which is preliminary data.</text>
</comment>
<gene>
    <name evidence="8" type="ORF">MATL_G00014030</name>
</gene>
<evidence type="ECO:0000256" key="3">
    <source>
        <dbReference type="ARBA" id="ARBA00022927"/>
    </source>
</evidence>
<evidence type="ECO:0000256" key="5">
    <source>
        <dbReference type="ARBA" id="ARBA00045555"/>
    </source>
</evidence>
<evidence type="ECO:0000256" key="1">
    <source>
        <dbReference type="ARBA" id="ARBA00006972"/>
    </source>
</evidence>
<keyword evidence="3 6" id="KW-0653">Protein transport</keyword>
<evidence type="ECO:0000313" key="9">
    <source>
        <dbReference type="Proteomes" id="UP001046870"/>
    </source>
</evidence>
<organism evidence="8 9">
    <name type="scientific">Megalops atlanticus</name>
    <name type="common">Tarpon</name>
    <name type="synonym">Clupea gigantea</name>
    <dbReference type="NCBI Taxonomy" id="7932"/>
    <lineage>
        <taxon>Eukaryota</taxon>
        <taxon>Metazoa</taxon>
        <taxon>Chordata</taxon>
        <taxon>Craniata</taxon>
        <taxon>Vertebrata</taxon>
        <taxon>Euteleostomi</taxon>
        <taxon>Actinopterygii</taxon>
        <taxon>Neopterygii</taxon>
        <taxon>Teleostei</taxon>
        <taxon>Elopiformes</taxon>
        <taxon>Megalopidae</taxon>
        <taxon>Megalops</taxon>
    </lineage>
</organism>
<dbReference type="PANTHER" id="PTHR11043:SF4">
    <property type="entry name" value="COATOMER SUBUNIT ZETA-2"/>
    <property type="match status" value="1"/>
</dbReference>
<evidence type="ECO:0000256" key="4">
    <source>
        <dbReference type="ARBA" id="ARBA00023136"/>
    </source>
</evidence>
<dbReference type="SUPFAM" id="SSF64356">
    <property type="entry name" value="SNARE-like"/>
    <property type="match status" value="1"/>
</dbReference>
<protein>
    <recommendedName>
        <fullName evidence="6">Coatomer subunit zeta</fullName>
    </recommendedName>
</protein>
<keyword evidence="9" id="KW-1185">Reference proteome</keyword>
<dbReference type="GO" id="GO:0006886">
    <property type="term" value="P:intracellular protein transport"/>
    <property type="evidence" value="ECO:0007669"/>
    <property type="project" value="TreeGrafter"/>
</dbReference>
<dbReference type="Gene3D" id="3.30.450.60">
    <property type="match status" value="1"/>
</dbReference>
<keyword evidence="6" id="KW-0968">Cytoplasmic vesicle</keyword>
<comment type="function">
    <text evidence="5">The coatomer is a cytosolic protein complex that binds to dilysine motifs and reversibly associates with Golgi non-clathrin-coated vesicles, which further mediate biosynthetic protein transport from the ER, via the Golgi up to the trans Golgi network. Coatomer complex is required for budding from Golgi membranes, and is essential for the retrograde Golgi-to-ER transport of dilysine-tagged proteins. The zeta subunit may be involved in regulating the coat assembly and, hence, the rate of biosynthetic protein transport due to its association-dissociation properties with the coatomer complex.</text>
</comment>
<keyword evidence="6" id="KW-0931">ER-Golgi transport</keyword>
<keyword evidence="2 6" id="KW-0963">Cytoplasm</keyword>
<dbReference type="InterPro" id="IPR011012">
    <property type="entry name" value="Longin-like_dom_sf"/>
</dbReference>
<dbReference type="GO" id="GO:0000139">
    <property type="term" value="C:Golgi membrane"/>
    <property type="evidence" value="ECO:0007669"/>
    <property type="project" value="UniProtKB-SubCell"/>
</dbReference>
<evidence type="ECO:0000313" key="8">
    <source>
        <dbReference type="EMBL" id="KAG7492387.1"/>
    </source>
</evidence>
<reference evidence="8" key="1">
    <citation type="submission" date="2021-01" db="EMBL/GenBank/DDBJ databases">
        <authorList>
            <person name="Zahm M."/>
            <person name="Roques C."/>
            <person name="Cabau C."/>
            <person name="Klopp C."/>
            <person name="Donnadieu C."/>
            <person name="Jouanno E."/>
            <person name="Lampietro C."/>
            <person name="Louis A."/>
            <person name="Herpin A."/>
            <person name="Echchiki A."/>
            <person name="Berthelot C."/>
            <person name="Parey E."/>
            <person name="Roest-Crollius H."/>
            <person name="Braasch I."/>
            <person name="Postlethwait J."/>
            <person name="Bobe J."/>
            <person name="Montfort J."/>
            <person name="Bouchez O."/>
            <person name="Begum T."/>
            <person name="Mejri S."/>
            <person name="Adams A."/>
            <person name="Chen W.-J."/>
            <person name="Guiguen Y."/>
        </authorList>
    </citation>
    <scope>NUCLEOTIDE SEQUENCE</scope>
    <source>
        <strain evidence="8">YG-15Mar2019-1</strain>
        <tissue evidence="8">Brain</tissue>
    </source>
</reference>
<dbReference type="OrthoDB" id="10249988at2759"/>
<dbReference type="AlphaFoldDB" id="A0A9D3TEP7"/>
<dbReference type="InterPro" id="IPR039652">
    <property type="entry name" value="Coatomer_zeta"/>
</dbReference>
<dbReference type="GO" id="GO:0006891">
    <property type="term" value="P:intra-Golgi vesicle-mediated transport"/>
    <property type="evidence" value="ECO:0007669"/>
    <property type="project" value="TreeGrafter"/>
</dbReference>
<evidence type="ECO:0000256" key="6">
    <source>
        <dbReference type="RuleBase" id="RU366053"/>
    </source>
</evidence>
<accession>A0A9D3TEP7</accession>
<dbReference type="InterPro" id="IPR022775">
    <property type="entry name" value="AP_mu_sigma_su"/>
</dbReference>
<dbReference type="GO" id="GO:0030126">
    <property type="term" value="C:COPI vesicle coat"/>
    <property type="evidence" value="ECO:0007669"/>
    <property type="project" value="UniProtKB-UniRule"/>
</dbReference>
<dbReference type="Proteomes" id="UP001046870">
    <property type="component" value="Chromosome 1"/>
</dbReference>
<comment type="subunit">
    <text evidence="6">Oligomeric complex that consists of at least the alpha, beta, beta', gamma, delta, epsilon and zeta subunits.</text>
</comment>
<comment type="subcellular location">
    <subcellularLocation>
        <location evidence="6">Cytoplasm</location>
    </subcellularLocation>
    <subcellularLocation>
        <location evidence="6">Golgi apparatus membrane</location>
        <topology evidence="6">Peripheral membrane protein</topology>
        <orientation evidence="6">Cytoplasmic side</orientation>
    </subcellularLocation>
    <subcellularLocation>
        <location evidence="6">Cytoplasmic vesicle</location>
        <location evidence="6">COPI-coated vesicle membrane</location>
        <topology evidence="6">Peripheral membrane protein</topology>
        <orientation evidence="6">Cytoplasmic side</orientation>
    </subcellularLocation>
</comment>